<evidence type="ECO:0000256" key="1">
    <source>
        <dbReference type="SAM" id="MobiDB-lite"/>
    </source>
</evidence>
<gene>
    <name evidence="2" type="ORF">CERSUDRAFT_95684</name>
</gene>
<keyword evidence="3" id="KW-1185">Reference proteome</keyword>
<sequence>MLVDITGSSPSSAPTQNIQPTRSSRPGQRRGNHLTACHTALGQWVKTCWKQNYLYCIWGPNILLPDKVLTKLASLARIQTLDDLKQEIPEWAFSDKWGADVLRLLAKIDDDEKQEKERVLAAKKSAKKEESERKKALRTEERREELYQARQQKKAMGKNNGSPSQYHVLQTVPQTPSNISSLPMYSTFPVSVSPVYHPPIPGPSQSYPVTYVHVPYYPMPVYAHPSQLQRPATDVHTPSTLSTVPSTYPHFPNSNPLP</sequence>
<feature type="compositionally biased region" description="Polar residues" evidence="1">
    <location>
        <begin position="1"/>
        <end position="26"/>
    </location>
</feature>
<organism evidence="2 3">
    <name type="scientific">Ceriporiopsis subvermispora (strain B)</name>
    <name type="common">White-rot fungus</name>
    <name type="synonym">Gelatoporia subvermispora</name>
    <dbReference type="NCBI Taxonomy" id="914234"/>
    <lineage>
        <taxon>Eukaryota</taxon>
        <taxon>Fungi</taxon>
        <taxon>Dikarya</taxon>
        <taxon>Basidiomycota</taxon>
        <taxon>Agaricomycotina</taxon>
        <taxon>Agaricomycetes</taxon>
        <taxon>Polyporales</taxon>
        <taxon>Gelatoporiaceae</taxon>
        <taxon>Gelatoporia</taxon>
    </lineage>
</organism>
<accession>M2RC47</accession>
<feature type="region of interest" description="Disordered" evidence="1">
    <location>
        <begin position="119"/>
        <end position="145"/>
    </location>
</feature>
<proteinExistence type="predicted"/>
<evidence type="ECO:0000313" key="3">
    <source>
        <dbReference type="Proteomes" id="UP000016930"/>
    </source>
</evidence>
<reference evidence="2 3" key="1">
    <citation type="journal article" date="2012" name="Proc. Natl. Acad. Sci. U.S.A.">
        <title>Comparative genomics of Ceriporiopsis subvermispora and Phanerochaete chrysosporium provide insight into selective ligninolysis.</title>
        <authorList>
            <person name="Fernandez-Fueyo E."/>
            <person name="Ruiz-Duenas F.J."/>
            <person name="Ferreira P."/>
            <person name="Floudas D."/>
            <person name="Hibbett D.S."/>
            <person name="Canessa P."/>
            <person name="Larrondo L.F."/>
            <person name="James T.Y."/>
            <person name="Seelenfreund D."/>
            <person name="Lobos S."/>
            <person name="Polanco R."/>
            <person name="Tello M."/>
            <person name="Honda Y."/>
            <person name="Watanabe T."/>
            <person name="Watanabe T."/>
            <person name="Ryu J.S."/>
            <person name="Kubicek C.P."/>
            <person name="Schmoll M."/>
            <person name="Gaskell J."/>
            <person name="Hammel K.E."/>
            <person name="St John F.J."/>
            <person name="Vanden Wymelenberg A."/>
            <person name="Sabat G."/>
            <person name="Splinter BonDurant S."/>
            <person name="Syed K."/>
            <person name="Yadav J.S."/>
            <person name="Doddapaneni H."/>
            <person name="Subramanian V."/>
            <person name="Lavin J.L."/>
            <person name="Oguiza J.A."/>
            <person name="Perez G."/>
            <person name="Pisabarro A.G."/>
            <person name="Ramirez L."/>
            <person name="Santoyo F."/>
            <person name="Master E."/>
            <person name="Coutinho P.M."/>
            <person name="Henrissat B."/>
            <person name="Lombard V."/>
            <person name="Magnuson J.K."/>
            <person name="Kuees U."/>
            <person name="Hori C."/>
            <person name="Igarashi K."/>
            <person name="Samejima M."/>
            <person name="Held B.W."/>
            <person name="Barry K.W."/>
            <person name="LaButti K.M."/>
            <person name="Lapidus A."/>
            <person name="Lindquist E.A."/>
            <person name="Lucas S.M."/>
            <person name="Riley R."/>
            <person name="Salamov A.A."/>
            <person name="Hoffmeister D."/>
            <person name="Schwenk D."/>
            <person name="Hadar Y."/>
            <person name="Yarden O."/>
            <person name="de Vries R.P."/>
            <person name="Wiebenga A."/>
            <person name="Stenlid J."/>
            <person name="Eastwood D."/>
            <person name="Grigoriev I.V."/>
            <person name="Berka R.M."/>
            <person name="Blanchette R.A."/>
            <person name="Kersten P."/>
            <person name="Martinez A.T."/>
            <person name="Vicuna R."/>
            <person name="Cullen D."/>
        </authorList>
    </citation>
    <scope>NUCLEOTIDE SEQUENCE [LARGE SCALE GENOMIC DNA]</scope>
    <source>
        <strain evidence="2 3">B</strain>
    </source>
</reference>
<dbReference type="OrthoDB" id="3008623at2759"/>
<dbReference type="Proteomes" id="UP000016930">
    <property type="component" value="Unassembled WGS sequence"/>
</dbReference>
<dbReference type="AlphaFoldDB" id="M2RC47"/>
<name>M2RC47_CERS8</name>
<evidence type="ECO:0000313" key="2">
    <source>
        <dbReference type="EMBL" id="EMD36366.1"/>
    </source>
</evidence>
<feature type="region of interest" description="Disordered" evidence="1">
    <location>
        <begin position="231"/>
        <end position="258"/>
    </location>
</feature>
<dbReference type="HOGENOM" id="CLU_1077695_0_0_1"/>
<feature type="compositionally biased region" description="Basic and acidic residues" evidence="1">
    <location>
        <begin position="127"/>
        <end position="145"/>
    </location>
</feature>
<protein>
    <submittedName>
        <fullName evidence="2">Uncharacterized protein</fullName>
    </submittedName>
</protein>
<feature type="region of interest" description="Disordered" evidence="1">
    <location>
        <begin position="1"/>
        <end position="31"/>
    </location>
</feature>
<dbReference type="EMBL" id="KB445798">
    <property type="protein sequence ID" value="EMD36366.1"/>
    <property type="molecule type" value="Genomic_DNA"/>
</dbReference>